<protein>
    <recommendedName>
        <fullName evidence="2">Ferric reductase NAD binding domain-containing protein</fullName>
    </recommendedName>
</protein>
<sequence length="100" mass="11126">MVASVVVLWNKKQNAKEAKKVQNREGPSPLVESTKFKACEVERELESLPSQILSHATNVHYGARPDLRILLLELKGSNVWVLVSGPKKMRQEVATVCSSN</sequence>
<dbReference type="Pfam" id="PF08030">
    <property type="entry name" value="NAD_binding_6"/>
    <property type="match status" value="1"/>
</dbReference>
<reference evidence="3 4" key="1">
    <citation type="journal article" date="2023" name="Plants (Basel)">
        <title>Bridging the Gap: Combining Genomics and Transcriptomics Approaches to Understand Stylosanthes scabra, an Orphan Legume from the Brazilian Caatinga.</title>
        <authorList>
            <person name="Ferreira-Neto J.R.C."/>
            <person name="da Silva M.D."/>
            <person name="Binneck E."/>
            <person name="de Melo N.F."/>
            <person name="da Silva R.H."/>
            <person name="de Melo A.L.T.M."/>
            <person name="Pandolfi V."/>
            <person name="Bustamante F.O."/>
            <person name="Brasileiro-Vidal A.C."/>
            <person name="Benko-Iseppon A.M."/>
        </authorList>
    </citation>
    <scope>NUCLEOTIDE SEQUENCE [LARGE SCALE GENOMIC DNA]</scope>
    <source>
        <tissue evidence="3">Leaves</tissue>
    </source>
</reference>
<evidence type="ECO:0000313" key="3">
    <source>
        <dbReference type="EMBL" id="MED6219285.1"/>
    </source>
</evidence>
<keyword evidence="4" id="KW-1185">Reference proteome</keyword>
<name>A0ABU6ZAD5_9FABA</name>
<feature type="domain" description="Ferric reductase NAD binding" evidence="2">
    <location>
        <begin position="25"/>
        <end position="97"/>
    </location>
</feature>
<accession>A0ABU6ZAD5</accession>
<gene>
    <name evidence="3" type="ORF">PIB30_034403</name>
</gene>
<dbReference type="InterPro" id="IPR013121">
    <property type="entry name" value="Fe_red_NAD-bd_6"/>
</dbReference>
<comment type="caution">
    <text evidence="3">The sequence shown here is derived from an EMBL/GenBank/DDBJ whole genome shotgun (WGS) entry which is preliminary data.</text>
</comment>
<dbReference type="EMBL" id="JASCZI010272020">
    <property type="protein sequence ID" value="MED6219285.1"/>
    <property type="molecule type" value="Genomic_DNA"/>
</dbReference>
<dbReference type="Proteomes" id="UP001341840">
    <property type="component" value="Unassembled WGS sequence"/>
</dbReference>
<keyword evidence="1" id="KW-0560">Oxidoreductase</keyword>
<evidence type="ECO:0000256" key="1">
    <source>
        <dbReference type="ARBA" id="ARBA00023002"/>
    </source>
</evidence>
<proteinExistence type="predicted"/>
<evidence type="ECO:0000259" key="2">
    <source>
        <dbReference type="Pfam" id="PF08030"/>
    </source>
</evidence>
<organism evidence="3 4">
    <name type="scientific">Stylosanthes scabra</name>
    <dbReference type="NCBI Taxonomy" id="79078"/>
    <lineage>
        <taxon>Eukaryota</taxon>
        <taxon>Viridiplantae</taxon>
        <taxon>Streptophyta</taxon>
        <taxon>Embryophyta</taxon>
        <taxon>Tracheophyta</taxon>
        <taxon>Spermatophyta</taxon>
        <taxon>Magnoliopsida</taxon>
        <taxon>eudicotyledons</taxon>
        <taxon>Gunneridae</taxon>
        <taxon>Pentapetalae</taxon>
        <taxon>rosids</taxon>
        <taxon>fabids</taxon>
        <taxon>Fabales</taxon>
        <taxon>Fabaceae</taxon>
        <taxon>Papilionoideae</taxon>
        <taxon>50 kb inversion clade</taxon>
        <taxon>dalbergioids sensu lato</taxon>
        <taxon>Dalbergieae</taxon>
        <taxon>Pterocarpus clade</taxon>
        <taxon>Stylosanthes</taxon>
    </lineage>
</organism>
<evidence type="ECO:0000313" key="4">
    <source>
        <dbReference type="Proteomes" id="UP001341840"/>
    </source>
</evidence>